<proteinExistence type="predicted"/>
<evidence type="ECO:0000313" key="2">
    <source>
        <dbReference type="Proteomes" id="UP000789920"/>
    </source>
</evidence>
<reference evidence="1" key="1">
    <citation type="submission" date="2021-06" db="EMBL/GenBank/DDBJ databases">
        <authorList>
            <person name="Kallberg Y."/>
            <person name="Tangrot J."/>
            <person name="Rosling A."/>
        </authorList>
    </citation>
    <scope>NUCLEOTIDE SEQUENCE</scope>
    <source>
        <strain evidence="1">MA461A</strain>
    </source>
</reference>
<sequence>MSSSESFNSTEVDVDKVDDELDNKIILTGKEILDTEFENYDKNLLLIDIPFEIKVGTQFLFMLVAVHFVEQYAYQKWFAVFKHKNEKFKDGIYRKKVLKYDLRGKYSEKLSKPALDKQKNKG</sequence>
<gene>
    <name evidence="1" type="ORF">RPERSI_LOCUS20236</name>
</gene>
<feature type="non-terminal residue" evidence="1">
    <location>
        <position position="122"/>
    </location>
</feature>
<dbReference type="Proteomes" id="UP000789920">
    <property type="component" value="Unassembled WGS sequence"/>
</dbReference>
<comment type="caution">
    <text evidence="1">The sequence shown here is derived from an EMBL/GenBank/DDBJ whole genome shotgun (WGS) entry which is preliminary data.</text>
</comment>
<name>A0ACA9RKL3_9GLOM</name>
<keyword evidence="2" id="KW-1185">Reference proteome</keyword>
<evidence type="ECO:0000313" key="1">
    <source>
        <dbReference type="EMBL" id="CAG8796867.1"/>
    </source>
</evidence>
<dbReference type="EMBL" id="CAJVQC010056804">
    <property type="protein sequence ID" value="CAG8796867.1"/>
    <property type="molecule type" value="Genomic_DNA"/>
</dbReference>
<protein>
    <submittedName>
        <fullName evidence="1">5879_t:CDS:1</fullName>
    </submittedName>
</protein>
<organism evidence="1 2">
    <name type="scientific">Racocetra persica</name>
    <dbReference type="NCBI Taxonomy" id="160502"/>
    <lineage>
        <taxon>Eukaryota</taxon>
        <taxon>Fungi</taxon>
        <taxon>Fungi incertae sedis</taxon>
        <taxon>Mucoromycota</taxon>
        <taxon>Glomeromycotina</taxon>
        <taxon>Glomeromycetes</taxon>
        <taxon>Diversisporales</taxon>
        <taxon>Gigasporaceae</taxon>
        <taxon>Racocetra</taxon>
    </lineage>
</organism>
<accession>A0ACA9RKL3</accession>